<evidence type="ECO:0000256" key="4">
    <source>
        <dbReference type="ARBA" id="ARBA00023136"/>
    </source>
</evidence>
<evidence type="ECO:0000256" key="5">
    <source>
        <dbReference type="ARBA" id="ARBA00023251"/>
    </source>
</evidence>
<keyword evidence="3 6" id="KW-1133">Transmembrane helix</keyword>
<feature type="transmembrane region" description="Helical" evidence="6">
    <location>
        <begin position="101"/>
        <end position="123"/>
    </location>
</feature>
<dbReference type="InterPro" id="IPR000412">
    <property type="entry name" value="ABC_2_transport"/>
</dbReference>
<dbReference type="GO" id="GO:0043190">
    <property type="term" value="C:ATP-binding cassette (ABC) transporter complex"/>
    <property type="evidence" value="ECO:0007669"/>
    <property type="project" value="InterPro"/>
</dbReference>
<proteinExistence type="predicted"/>
<protein>
    <submittedName>
        <fullName evidence="8">ABC-2 type transport system permease protein</fullName>
    </submittedName>
</protein>
<sequence length="247" mass="26082">MTMAMTLVHTRYQLLRTVRIPIALIGSAFFPAASMIFFVVPAAGDDPTGAAYATASMVVFAAIISNLFGHGVGVAEDRAQPWDPYTRTLPVGLLPTFAGRILTGLVMMLLSMVPVVVIAAVFTEASVTVGGFLTALVVLVVATVPFMLMGLSIGYLLSTKAALAVVQIVFFPLAFAGGLLSAPDAAPGFVKAIAPYVPSRGAVELMWAAVGDFEVRPLPVVTLVVWTAAMGALAVFAYRRDEGRRYR</sequence>
<comment type="subcellular location">
    <subcellularLocation>
        <location evidence="1">Membrane</location>
        <topology evidence="1">Multi-pass membrane protein</topology>
    </subcellularLocation>
</comment>
<feature type="transmembrane region" description="Helical" evidence="6">
    <location>
        <begin position="129"/>
        <end position="149"/>
    </location>
</feature>
<feature type="transmembrane region" description="Helical" evidence="6">
    <location>
        <begin position="20"/>
        <end position="43"/>
    </location>
</feature>
<dbReference type="PIRSF" id="PIRSF006648">
    <property type="entry name" value="DrrB"/>
    <property type="match status" value="1"/>
</dbReference>
<accession>A0A1I4BLP2</accession>
<keyword evidence="2 6" id="KW-0812">Transmembrane</keyword>
<organism evidence="8 9">
    <name type="scientific">Streptomyces pini</name>
    <dbReference type="NCBI Taxonomy" id="1520580"/>
    <lineage>
        <taxon>Bacteria</taxon>
        <taxon>Bacillati</taxon>
        <taxon>Actinomycetota</taxon>
        <taxon>Actinomycetes</taxon>
        <taxon>Kitasatosporales</taxon>
        <taxon>Streptomycetaceae</taxon>
        <taxon>Streptomyces</taxon>
    </lineage>
</organism>
<evidence type="ECO:0000313" key="8">
    <source>
        <dbReference type="EMBL" id="SFK69473.1"/>
    </source>
</evidence>
<dbReference type="InterPro" id="IPR051784">
    <property type="entry name" value="Nod_factor_ABC_transporter"/>
</dbReference>
<dbReference type="PANTHER" id="PTHR43229:SF6">
    <property type="entry name" value="ABC-TYPE MULTIDRUG TRANSPORT SYSTEM, PERMEASE COMPONENT"/>
    <property type="match status" value="1"/>
</dbReference>
<dbReference type="GO" id="GO:0046677">
    <property type="term" value="P:response to antibiotic"/>
    <property type="evidence" value="ECO:0007669"/>
    <property type="project" value="UniProtKB-KW"/>
</dbReference>
<dbReference type="PANTHER" id="PTHR43229">
    <property type="entry name" value="NODULATION PROTEIN J"/>
    <property type="match status" value="1"/>
</dbReference>
<dbReference type="GO" id="GO:0140359">
    <property type="term" value="F:ABC-type transporter activity"/>
    <property type="evidence" value="ECO:0007669"/>
    <property type="project" value="InterPro"/>
</dbReference>
<gene>
    <name evidence="8" type="ORF">SAMN05192584_10843</name>
</gene>
<evidence type="ECO:0000313" key="9">
    <source>
        <dbReference type="Proteomes" id="UP000198928"/>
    </source>
</evidence>
<name>A0A1I4BLP2_9ACTN</name>
<evidence type="ECO:0000256" key="3">
    <source>
        <dbReference type="ARBA" id="ARBA00022989"/>
    </source>
</evidence>
<evidence type="ECO:0000256" key="6">
    <source>
        <dbReference type="SAM" id="Phobius"/>
    </source>
</evidence>
<feature type="transmembrane region" description="Helical" evidence="6">
    <location>
        <begin position="218"/>
        <end position="238"/>
    </location>
</feature>
<dbReference type="Proteomes" id="UP000198928">
    <property type="component" value="Unassembled WGS sequence"/>
</dbReference>
<reference evidence="9" key="1">
    <citation type="submission" date="2016-10" db="EMBL/GenBank/DDBJ databases">
        <authorList>
            <person name="Varghese N."/>
            <person name="Submissions S."/>
        </authorList>
    </citation>
    <scope>NUCLEOTIDE SEQUENCE [LARGE SCALE GENOMIC DNA]</scope>
    <source>
        <strain evidence="9">PL19</strain>
    </source>
</reference>
<feature type="transmembrane region" description="Helical" evidence="6">
    <location>
        <begin position="161"/>
        <end position="182"/>
    </location>
</feature>
<keyword evidence="5" id="KW-0046">Antibiotic resistance</keyword>
<keyword evidence="9" id="KW-1185">Reference proteome</keyword>
<evidence type="ECO:0000256" key="1">
    <source>
        <dbReference type="ARBA" id="ARBA00004141"/>
    </source>
</evidence>
<evidence type="ECO:0000259" key="7">
    <source>
        <dbReference type="Pfam" id="PF01061"/>
    </source>
</evidence>
<keyword evidence="4 6" id="KW-0472">Membrane</keyword>
<dbReference type="InterPro" id="IPR013525">
    <property type="entry name" value="ABC2_TM"/>
</dbReference>
<evidence type="ECO:0000256" key="2">
    <source>
        <dbReference type="ARBA" id="ARBA00022692"/>
    </source>
</evidence>
<feature type="domain" description="ABC-2 type transporter transmembrane" evidence="7">
    <location>
        <begin position="10"/>
        <end position="206"/>
    </location>
</feature>
<dbReference type="Pfam" id="PF01061">
    <property type="entry name" value="ABC2_membrane"/>
    <property type="match status" value="1"/>
</dbReference>
<feature type="transmembrane region" description="Helical" evidence="6">
    <location>
        <begin position="49"/>
        <end position="68"/>
    </location>
</feature>
<dbReference type="EMBL" id="FOSG01000008">
    <property type="protein sequence ID" value="SFK69473.1"/>
    <property type="molecule type" value="Genomic_DNA"/>
</dbReference>
<dbReference type="AlphaFoldDB" id="A0A1I4BLP2"/>